<dbReference type="Gene3D" id="3.20.10.10">
    <property type="entry name" value="D-amino Acid Aminotransferase, subunit A, domain 2"/>
    <property type="match status" value="1"/>
</dbReference>
<keyword evidence="3" id="KW-0663">Pyridoxal phosphate</keyword>
<keyword evidence="4" id="KW-0032">Aminotransferase</keyword>
<dbReference type="AlphaFoldDB" id="A0A2J7ZNS4"/>
<reference evidence="4 5" key="1">
    <citation type="journal article" date="2017" name="Mol. Biol. Evol.">
        <title>The 4-celled Tetrabaena socialis nuclear genome reveals the essential components for genetic control of cell number at the origin of multicellularity in the volvocine lineage.</title>
        <authorList>
            <person name="Featherston J."/>
            <person name="Arakaki Y."/>
            <person name="Hanschen E.R."/>
            <person name="Ferris P.J."/>
            <person name="Michod R.E."/>
            <person name="Olson B.J.S.C."/>
            <person name="Nozaki H."/>
            <person name="Durand P.M."/>
        </authorList>
    </citation>
    <scope>NUCLEOTIDE SEQUENCE [LARGE SCALE GENOMIC DNA]</scope>
    <source>
        <strain evidence="4 5">NIES-571</strain>
    </source>
</reference>
<comment type="similarity">
    <text evidence="2">Belongs to the class-IV pyridoxal-phosphate-dependent aminotransferase family.</text>
</comment>
<dbReference type="InterPro" id="IPR043132">
    <property type="entry name" value="BCAT-like_C"/>
</dbReference>
<keyword evidence="4" id="KW-0808">Transferase</keyword>
<dbReference type="PANTHER" id="PTHR42825:SF2">
    <property type="entry name" value="BRANCHED-CHAIN-AMINO-ACID AMINOTRANSFERASE 3, CHLOROPLASTIC-RELATED"/>
    <property type="match status" value="1"/>
</dbReference>
<proteinExistence type="inferred from homology"/>
<evidence type="ECO:0000256" key="2">
    <source>
        <dbReference type="ARBA" id="ARBA00009320"/>
    </source>
</evidence>
<dbReference type="EMBL" id="PGGS01000767">
    <property type="protein sequence ID" value="PNH01898.1"/>
    <property type="molecule type" value="Genomic_DNA"/>
</dbReference>
<keyword evidence="5" id="KW-1185">Reference proteome</keyword>
<dbReference type="GO" id="GO:0004084">
    <property type="term" value="F:branched-chain-amino-acid transaminase activity"/>
    <property type="evidence" value="ECO:0007669"/>
    <property type="project" value="InterPro"/>
</dbReference>
<evidence type="ECO:0000313" key="5">
    <source>
        <dbReference type="Proteomes" id="UP000236333"/>
    </source>
</evidence>
<dbReference type="Proteomes" id="UP000236333">
    <property type="component" value="Unassembled WGS sequence"/>
</dbReference>
<organism evidence="4 5">
    <name type="scientific">Tetrabaena socialis</name>
    <dbReference type="NCBI Taxonomy" id="47790"/>
    <lineage>
        <taxon>Eukaryota</taxon>
        <taxon>Viridiplantae</taxon>
        <taxon>Chlorophyta</taxon>
        <taxon>core chlorophytes</taxon>
        <taxon>Chlorophyceae</taxon>
        <taxon>CS clade</taxon>
        <taxon>Chlamydomonadales</taxon>
        <taxon>Tetrabaenaceae</taxon>
        <taxon>Tetrabaena</taxon>
    </lineage>
</organism>
<dbReference type="InterPro" id="IPR005786">
    <property type="entry name" value="B_amino_transII"/>
</dbReference>
<dbReference type="InterPro" id="IPR036038">
    <property type="entry name" value="Aminotransferase-like"/>
</dbReference>
<evidence type="ECO:0000256" key="3">
    <source>
        <dbReference type="ARBA" id="ARBA00022898"/>
    </source>
</evidence>
<dbReference type="PANTHER" id="PTHR42825">
    <property type="entry name" value="AMINO ACID AMINOTRANSFERASE"/>
    <property type="match status" value="1"/>
</dbReference>
<evidence type="ECO:0000313" key="4">
    <source>
        <dbReference type="EMBL" id="PNH01898.1"/>
    </source>
</evidence>
<sequence length="66" mass="7188">MEADEVFTTGTAVVVCSVGSMTHLGRRKQYTPPGEAGKVALEIYSSLTDIQSERAEDRFGWVVPVN</sequence>
<name>A0A2J7ZNS4_9CHLO</name>
<dbReference type="SUPFAM" id="SSF56752">
    <property type="entry name" value="D-aminoacid aminotransferase-like PLP-dependent enzymes"/>
    <property type="match status" value="1"/>
</dbReference>
<gene>
    <name evidence="4" type="ORF">TSOC_012169</name>
</gene>
<dbReference type="OrthoDB" id="409992at2759"/>
<dbReference type="GO" id="GO:0009081">
    <property type="term" value="P:branched-chain amino acid metabolic process"/>
    <property type="evidence" value="ECO:0007669"/>
    <property type="project" value="InterPro"/>
</dbReference>
<protein>
    <submittedName>
        <fullName evidence="4">Branched-chain-amino-acid aminotransferase 3, chloroplastic</fullName>
    </submittedName>
</protein>
<comment type="caution">
    <text evidence="4">The sequence shown here is derived from an EMBL/GenBank/DDBJ whole genome shotgun (WGS) entry which is preliminary data.</text>
</comment>
<accession>A0A2J7ZNS4</accession>
<comment type="cofactor">
    <cofactor evidence="1">
        <name>pyridoxal 5'-phosphate</name>
        <dbReference type="ChEBI" id="CHEBI:597326"/>
    </cofactor>
</comment>
<evidence type="ECO:0000256" key="1">
    <source>
        <dbReference type="ARBA" id="ARBA00001933"/>
    </source>
</evidence>